<reference evidence="3" key="1">
    <citation type="submission" date="2023-08" db="EMBL/GenBank/DDBJ databases">
        <title>Black Yeasts Isolated from many extreme environments.</title>
        <authorList>
            <person name="Coleine C."/>
            <person name="Stajich J.E."/>
            <person name="Selbmann L."/>
        </authorList>
    </citation>
    <scope>NUCLEOTIDE SEQUENCE</scope>
    <source>
        <strain evidence="3">CCFEE 5810</strain>
    </source>
</reference>
<accession>A0AAN7VYP4</accession>
<name>A0AAN7VYP4_9PEZI</name>
<feature type="domain" description="Trafficking protein particle complex II-specific subunit 65 IgD3" evidence="2">
    <location>
        <begin position="389"/>
        <end position="546"/>
    </location>
</feature>
<evidence type="ECO:0000313" key="4">
    <source>
        <dbReference type="Proteomes" id="UP001310594"/>
    </source>
</evidence>
<feature type="region of interest" description="Disordered" evidence="1">
    <location>
        <begin position="450"/>
        <end position="470"/>
    </location>
</feature>
<dbReference type="Pfam" id="PF12735">
    <property type="entry name" value="IgD3_Trs65"/>
    <property type="match status" value="1"/>
</dbReference>
<feature type="compositionally biased region" description="Basic and acidic residues" evidence="1">
    <location>
        <begin position="376"/>
        <end position="386"/>
    </location>
</feature>
<feature type="compositionally biased region" description="Polar residues" evidence="1">
    <location>
        <begin position="391"/>
        <end position="406"/>
    </location>
</feature>
<evidence type="ECO:0000259" key="2">
    <source>
        <dbReference type="Pfam" id="PF12735"/>
    </source>
</evidence>
<proteinExistence type="predicted"/>
<dbReference type="InterPro" id="IPR055420">
    <property type="entry name" value="IgD3_Trs65"/>
</dbReference>
<gene>
    <name evidence="3" type="ORF">LTR97_011869</name>
</gene>
<dbReference type="GO" id="GO:0005802">
    <property type="term" value="C:trans-Golgi network"/>
    <property type="evidence" value="ECO:0007669"/>
    <property type="project" value="TreeGrafter"/>
</dbReference>
<comment type="caution">
    <text evidence="3">The sequence shown here is derived from an EMBL/GenBank/DDBJ whole genome shotgun (WGS) entry which is preliminary data.</text>
</comment>
<dbReference type="EMBL" id="JAVRQU010000022">
    <property type="protein sequence ID" value="KAK5691217.1"/>
    <property type="molecule type" value="Genomic_DNA"/>
</dbReference>
<dbReference type="PANTHER" id="PTHR28159">
    <property type="entry name" value="TRAFFICKING PROTEIN PARTICLE COMPLEX II-SPECIFIC SUBUNIT 65"/>
    <property type="match status" value="1"/>
</dbReference>
<sequence>MAEDSTLLRAQFDALSKGAYLDVLLPKSPDFNAGALVKDGSSEELARAPSRRNLFFDESANIVLVLRTAADAENVRGLLPTLEIVLAAHATDAVPQGTGNGASASGKHDLNAKTLPATSSAEVVVAGDQTYVIWTLTLDLTRPRARMQRPAIYFTANLSLSTRSGETDARAEKDYLKPFEPLSRNVLEPLSIASDFRGTHIYMSEDRITKVAPKPLRREEIIRPIRGATKRAFPTTPALYTRLKFTTVPDGVIASLHLETSQVLAGTVSVDNIQVKVSAATDIPRGEVNASEDVDAVQCLTDASLPMTMSPGDETVLLYRLPRSRHDNGALESAILNVNVRATATLEEGSHTKLDLVWQYPLDKQEPVPDKTYSWSKHETSLENKAKRPSSMPSTMPASQDNSSLQSDAGAGVTFFFTAPETTNQYGDFHLSVKCINRSTRARRFALRPTRMKQSRVATTPHPKSDNGDLVAGIFQAPLLQRKKPEDIFCHTPNVNIGPIPPGASYDTTIDMRALTTGVLNLGTIRIQDLDSQQSVDVADLPDIIALEALAGDTPYGSSKFMVRAQAGSKTQPPPSTLENDAKFWGKAVPSRSFD</sequence>
<dbReference type="GO" id="GO:0006891">
    <property type="term" value="P:intra-Golgi vesicle-mediated transport"/>
    <property type="evidence" value="ECO:0007669"/>
    <property type="project" value="InterPro"/>
</dbReference>
<feature type="region of interest" description="Disordered" evidence="1">
    <location>
        <begin position="565"/>
        <end position="595"/>
    </location>
</feature>
<dbReference type="GO" id="GO:1990071">
    <property type="term" value="C:TRAPPII protein complex"/>
    <property type="evidence" value="ECO:0007669"/>
    <property type="project" value="InterPro"/>
</dbReference>
<organism evidence="3 4">
    <name type="scientific">Elasticomyces elasticus</name>
    <dbReference type="NCBI Taxonomy" id="574655"/>
    <lineage>
        <taxon>Eukaryota</taxon>
        <taxon>Fungi</taxon>
        <taxon>Dikarya</taxon>
        <taxon>Ascomycota</taxon>
        <taxon>Pezizomycotina</taxon>
        <taxon>Dothideomycetes</taxon>
        <taxon>Dothideomycetidae</taxon>
        <taxon>Mycosphaerellales</taxon>
        <taxon>Teratosphaeriaceae</taxon>
        <taxon>Elasticomyces</taxon>
    </lineage>
</organism>
<dbReference type="AlphaFoldDB" id="A0AAN7VYP4"/>
<feature type="region of interest" description="Disordered" evidence="1">
    <location>
        <begin position="367"/>
        <end position="406"/>
    </location>
</feature>
<evidence type="ECO:0000313" key="3">
    <source>
        <dbReference type="EMBL" id="KAK5691217.1"/>
    </source>
</evidence>
<dbReference type="PANTHER" id="PTHR28159:SF1">
    <property type="entry name" value="TRAFFICKING PROTEIN PARTICLE COMPLEX II-SPECIFIC SUBUNIT 65"/>
    <property type="match status" value="1"/>
</dbReference>
<dbReference type="Proteomes" id="UP001310594">
    <property type="component" value="Unassembled WGS sequence"/>
</dbReference>
<dbReference type="InterPro" id="IPR024662">
    <property type="entry name" value="Trs65"/>
</dbReference>
<protein>
    <recommendedName>
        <fullName evidence="2">Trafficking protein particle complex II-specific subunit 65 IgD3 domain-containing protein</fullName>
    </recommendedName>
</protein>
<evidence type="ECO:0000256" key="1">
    <source>
        <dbReference type="SAM" id="MobiDB-lite"/>
    </source>
</evidence>